<dbReference type="Gene3D" id="3.40.50.2300">
    <property type="match status" value="1"/>
</dbReference>
<evidence type="ECO:0000259" key="4">
    <source>
        <dbReference type="PROSITE" id="PS50110"/>
    </source>
</evidence>
<dbReference type="PROSITE" id="PS50110">
    <property type="entry name" value="RESPONSE_REGULATORY"/>
    <property type="match status" value="1"/>
</dbReference>
<evidence type="ECO:0000256" key="2">
    <source>
        <dbReference type="ARBA" id="ARBA00023125"/>
    </source>
</evidence>
<gene>
    <name evidence="6" type="ORF">ABIE04_003391</name>
</gene>
<dbReference type="InterPro" id="IPR011006">
    <property type="entry name" value="CheY-like_superfamily"/>
</dbReference>
<reference evidence="6 7" key="1">
    <citation type="submission" date="2024-06" db="EMBL/GenBank/DDBJ databases">
        <title>Sorghum-associated microbial communities from plants grown in Nebraska, USA.</title>
        <authorList>
            <person name="Schachtman D."/>
        </authorList>
    </citation>
    <scope>NUCLEOTIDE SEQUENCE [LARGE SCALE GENOMIC DNA]</scope>
    <source>
        <strain evidence="6 7">1757</strain>
    </source>
</reference>
<evidence type="ECO:0000259" key="5">
    <source>
        <dbReference type="PROSITE" id="PS50930"/>
    </source>
</evidence>
<dbReference type="Gene3D" id="2.40.50.1020">
    <property type="entry name" value="LytTr DNA-binding domain"/>
    <property type="match status" value="1"/>
</dbReference>
<evidence type="ECO:0000256" key="1">
    <source>
        <dbReference type="ARBA" id="ARBA00023012"/>
    </source>
</evidence>
<dbReference type="PANTHER" id="PTHR48111:SF69">
    <property type="entry name" value="RESPONSE REGULATOR RECEIVER"/>
    <property type="match status" value="1"/>
</dbReference>
<evidence type="ECO:0000256" key="3">
    <source>
        <dbReference type="PROSITE-ProRule" id="PRU00169"/>
    </source>
</evidence>
<dbReference type="PROSITE" id="PS50930">
    <property type="entry name" value="HTH_LYTTR"/>
    <property type="match status" value="1"/>
</dbReference>
<dbReference type="EMBL" id="JBEPSD010000004">
    <property type="protein sequence ID" value="MET4571009.1"/>
    <property type="molecule type" value="Genomic_DNA"/>
</dbReference>
<protein>
    <submittedName>
        <fullName evidence="6">DNA-binding LytR/AlgR family response regulator</fullName>
    </submittedName>
</protein>
<dbReference type="Proteomes" id="UP001549251">
    <property type="component" value="Unassembled WGS sequence"/>
</dbReference>
<comment type="caution">
    <text evidence="6">The sequence shown here is derived from an EMBL/GenBank/DDBJ whole genome shotgun (WGS) entry which is preliminary data.</text>
</comment>
<dbReference type="SMART" id="SM00850">
    <property type="entry name" value="LytTR"/>
    <property type="match status" value="1"/>
</dbReference>
<feature type="domain" description="Response regulatory" evidence="4">
    <location>
        <begin position="3"/>
        <end position="118"/>
    </location>
</feature>
<dbReference type="InterPro" id="IPR001789">
    <property type="entry name" value="Sig_transdc_resp-reg_receiver"/>
</dbReference>
<feature type="modified residue" description="4-aspartylphosphate" evidence="3">
    <location>
        <position position="55"/>
    </location>
</feature>
<proteinExistence type="predicted"/>
<dbReference type="PANTHER" id="PTHR48111">
    <property type="entry name" value="REGULATOR OF RPOS"/>
    <property type="match status" value="1"/>
</dbReference>
<evidence type="ECO:0000313" key="6">
    <source>
        <dbReference type="EMBL" id="MET4571009.1"/>
    </source>
</evidence>
<name>A0ABV2Q143_9GAMM</name>
<dbReference type="SUPFAM" id="SSF52172">
    <property type="entry name" value="CheY-like"/>
    <property type="match status" value="1"/>
</dbReference>
<dbReference type="InterPro" id="IPR039420">
    <property type="entry name" value="WalR-like"/>
</dbReference>
<accession>A0ABV2Q143</accession>
<keyword evidence="2 6" id="KW-0238">DNA-binding</keyword>
<dbReference type="InterPro" id="IPR007492">
    <property type="entry name" value="LytTR_DNA-bd_dom"/>
</dbReference>
<dbReference type="Pfam" id="PF00072">
    <property type="entry name" value="Response_reg"/>
    <property type="match status" value="1"/>
</dbReference>
<organism evidence="6 7">
    <name type="scientific">Rhodanobacter soli</name>
    <dbReference type="NCBI Taxonomy" id="590609"/>
    <lineage>
        <taxon>Bacteria</taxon>
        <taxon>Pseudomonadati</taxon>
        <taxon>Pseudomonadota</taxon>
        <taxon>Gammaproteobacteria</taxon>
        <taxon>Lysobacterales</taxon>
        <taxon>Rhodanobacteraceae</taxon>
        <taxon>Rhodanobacter</taxon>
    </lineage>
</organism>
<keyword evidence="7" id="KW-1185">Reference proteome</keyword>
<evidence type="ECO:0000313" key="7">
    <source>
        <dbReference type="Proteomes" id="UP001549251"/>
    </source>
</evidence>
<feature type="domain" description="HTH LytTR-type" evidence="5">
    <location>
        <begin position="163"/>
        <end position="255"/>
    </location>
</feature>
<keyword evidence="3" id="KW-0597">Phosphoprotein</keyword>
<dbReference type="Pfam" id="PF04397">
    <property type="entry name" value="LytTR"/>
    <property type="match status" value="1"/>
</dbReference>
<dbReference type="SMART" id="SM00448">
    <property type="entry name" value="REC"/>
    <property type="match status" value="1"/>
</dbReference>
<sequence>MFEAIVAEDETLLRKALLEQLGKAWPELRIVAECEDGASALEAIAEHRPDVAFLDIRMPGLTGLDVAAALPEVSPATQVVFVTAYDQYAIDAFERGAIDYLLKPIAADRLAATVQRLQARAAAGPADSATLAALVRQLGSSLSPRAQPPLNWVTASAGRETRLILLDDVAYFRADNKYTTVMTGDGEALLRTPIRELLEVLDPAVFKQIHRSTIVNIKAIASIVRDDTGRGVVRLRQRPETLTVSQPFMALFRNM</sequence>
<dbReference type="GO" id="GO:0003677">
    <property type="term" value="F:DNA binding"/>
    <property type="evidence" value="ECO:0007669"/>
    <property type="project" value="UniProtKB-KW"/>
</dbReference>
<dbReference type="RefSeq" id="WP_354552913.1">
    <property type="nucleotide sequence ID" value="NZ_JBEPSD010000004.1"/>
</dbReference>
<keyword evidence="1" id="KW-0902">Two-component regulatory system</keyword>